<organism evidence="2 3">
    <name type="scientific">Klebsiella phage KPR2</name>
    <dbReference type="NCBI Taxonomy" id="2562112"/>
    <lineage>
        <taxon>Viruses</taxon>
        <taxon>Duplodnaviria</taxon>
        <taxon>Heunggongvirae</taxon>
        <taxon>Uroviricota</taxon>
        <taxon>Caudoviricetes</taxon>
        <taxon>Autographivirales</taxon>
        <taxon>Autoscriptoviridae</taxon>
        <taxon>Slopekvirinae</taxon>
        <taxon>Drulisvirus</taxon>
        <taxon>Drulisvirus KPR2</taxon>
    </lineage>
</organism>
<sequence length="1233" mass="134256">MAQFLNQEPNPQEKDSAKGATLKPAPERVDWNDAGDSGLNALERASLLAQAKTPATTAAESFASGMGNSIIAAAIRKASAPAFDRDPNFNAKQTLSSDTRAKLYAPNQEEIEYLHDSVSVEDYNYRMQQMLEQRDRDRLMADNTVAGFAGMLVGDSPFILAPMSAAGIAGRAGLAARTAIRAADVGSAFYAQDQLGQSAAVTALVAGVAGLDQLWDMSRAAKTAAKARTGREPMFDPEAPTTRTARDANVTGVGEGEEILTKTLDESIQVSRNNTASVNMKAQHVVQFLKKSEHLTAGQKAILDTLGDAVNDIDFKLVAGSDMRSHYTFHRDNLAYRGQVSLRAPKAAEGSTWNTVGDALNAMDAKTSKVAVHELVHAATARALESSPELAQRLEAIRQVVAATPNLSKAMRYYSSSVHEMLAGLGDSTEWVYLLASTPSTSGGKSLLRQMGEYIMNALGLKAKGTALEDVLDAYEDAVKWGARDYAERAQGFRSEAFQDLAGSATLNEAKRAQAMLDGAKKKLSTMFALYDNIAQGNEDLAKLLVSDASAVGGRRPSVVDFKRNLTLEMDASASVVEDAILGALKGKSVGFSERFFHRSKFRAERAALEDRLSKYLDAAYSADVNGRAVPVPDAEIAPLVDAYRRSGWASKWHEHMLNAGLVDDGALVKSDYYFPRQYSYDKMRQGIAQGNTLDDYRALFRAALRDVYPSMESEVVQRVAKEMVDGIYNGRAGQSGPMWKQLINGMGNDEVVMAMRSAGIDESAIQSFLAGNVRESGSTSPARNLRQRTRFNMDKEYLVNGKSMRMQDLMDTDVAKVMHGYTNRMSGRVGMAYAGVQDLGQLAKMIDESKHALADSAKWEKTVNDTIDFILGGAPADAGQLPDLLRAAGNMANATMLKNSGLYQLTDTALAMKEFGMARVLRSMRDQPWFKEGAVAIKTPDMAARLDTVLRGNIQKEMRFRWLNTYADDNLDLTRQASWFNVTQNVGQAARHVNGMSMVHRLQVNLNSGIVADELTQMFKGDAEAFKRLERFGLTREIADRAIAANKANPGAMFQPDLQMQVEVVGTRMMDYLVQQIRTGETSHFAQFNPIGKVIVGYQSFALAATNKILRRELNDAGWIGVAHIMAYQFPLMLLATMAKHGMDGKDVDTKKLIGESVSGMSAIGGVSLLQDIFLGDSPRHSLASMGYVTGLLGAVQDLATGNMDIKTFTKQVPLIQEFAPTRAIINNFGDD</sequence>
<dbReference type="Proteomes" id="UP000501262">
    <property type="component" value="Segment"/>
</dbReference>
<evidence type="ECO:0000313" key="2">
    <source>
        <dbReference type="EMBL" id="QCG76641.1"/>
    </source>
</evidence>
<name>A0A6G5S630_9CAUD</name>
<evidence type="ECO:0000256" key="1">
    <source>
        <dbReference type="SAM" id="MobiDB-lite"/>
    </source>
</evidence>
<protein>
    <submittedName>
        <fullName evidence="2">Putative internal core protein</fullName>
    </submittedName>
</protein>
<feature type="region of interest" description="Disordered" evidence="1">
    <location>
        <begin position="1"/>
        <end position="36"/>
    </location>
</feature>
<reference evidence="2 3" key="1">
    <citation type="submission" date="2019-03" db="EMBL/GenBank/DDBJ databases">
        <authorList>
            <person name="Reales Gonzalez J.D."/>
            <person name="Lozano Solano D.S."/>
            <person name="Acosta Hoyos A."/>
        </authorList>
    </citation>
    <scope>NUCLEOTIDE SEQUENCE [LARGE SCALE GENOMIC DNA]</scope>
</reference>
<proteinExistence type="predicted"/>
<keyword evidence="3" id="KW-1185">Reference proteome</keyword>
<feature type="compositionally biased region" description="Polar residues" evidence="1">
    <location>
        <begin position="1"/>
        <end position="10"/>
    </location>
</feature>
<evidence type="ECO:0000313" key="3">
    <source>
        <dbReference type="Proteomes" id="UP000501262"/>
    </source>
</evidence>
<accession>A0A6G5S630</accession>
<dbReference type="EMBL" id="MK693005">
    <property type="protein sequence ID" value="QCG76641.1"/>
    <property type="molecule type" value="Genomic_DNA"/>
</dbReference>